<dbReference type="GO" id="GO:0055085">
    <property type="term" value="P:transmembrane transport"/>
    <property type="evidence" value="ECO:0007669"/>
    <property type="project" value="InterPro"/>
</dbReference>
<dbReference type="InterPro" id="IPR004680">
    <property type="entry name" value="Cit_transptr-like_dom"/>
</dbReference>
<evidence type="ECO:0000256" key="3">
    <source>
        <dbReference type="ARBA" id="ARBA00022692"/>
    </source>
</evidence>
<feature type="transmembrane region" description="Helical" evidence="6">
    <location>
        <begin position="339"/>
        <end position="358"/>
    </location>
</feature>
<keyword evidence="5 6" id="KW-0472">Membrane</keyword>
<feature type="transmembrane region" description="Helical" evidence="6">
    <location>
        <begin position="463"/>
        <end position="484"/>
    </location>
</feature>
<keyword evidence="9" id="KW-1185">Reference proteome</keyword>
<feature type="transmembrane region" description="Helical" evidence="6">
    <location>
        <begin position="308"/>
        <end position="327"/>
    </location>
</feature>
<evidence type="ECO:0000256" key="2">
    <source>
        <dbReference type="ARBA" id="ARBA00022448"/>
    </source>
</evidence>
<feature type="transmembrane region" description="Helical" evidence="6">
    <location>
        <begin position="22"/>
        <end position="43"/>
    </location>
</feature>
<reference evidence="9" key="1">
    <citation type="submission" date="2018-06" db="EMBL/GenBank/DDBJ databases">
        <authorList>
            <person name="Feng T."/>
            <person name="Jeon C.O."/>
        </authorList>
    </citation>
    <scope>NUCLEOTIDE SEQUENCE [LARGE SCALE GENOMIC DNA]</scope>
    <source>
        <strain evidence="9">S23</strain>
    </source>
</reference>
<evidence type="ECO:0000259" key="7">
    <source>
        <dbReference type="Pfam" id="PF03600"/>
    </source>
</evidence>
<feature type="domain" description="Citrate transporter-like" evidence="7">
    <location>
        <begin position="14"/>
        <end position="431"/>
    </location>
</feature>
<accession>A0A370NPE3</accession>
<evidence type="ECO:0000313" key="9">
    <source>
        <dbReference type="Proteomes" id="UP000255165"/>
    </source>
</evidence>
<evidence type="ECO:0000256" key="6">
    <source>
        <dbReference type="SAM" id="Phobius"/>
    </source>
</evidence>
<dbReference type="Proteomes" id="UP000255165">
    <property type="component" value="Unassembled WGS sequence"/>
</dbReference>
<proteinExistence type="predicted"/>
<feature type="transmembrane region" description="Helical" evidence="6">
    <location>
        <begin position="137"/>
        <end position="153"/>
    </location>
</feature>
<gene>
    <name evidence="8" type="ORF">DN412_25700</name>
</gene>
<organism evidence="8 9">
    <name type="scientific">Cupriavidus lacunae</name>
    <dbReference type="NCBI Taxonomy" id="2666307"/>
    <lineage>
        <taxon>Bacteria</taxon>
        <taxon>Pseudomonadati</taxon>
        <taxon>Pseudomonadota</taxon>
        <taxon>Betaproteobacteria</taxon>
        <taxon>Burkholderiales</taxon>
        <taxon>Burkholderiaceae</taxon>
        <taxon>Cupriavidus</taxon>
    </lineage>
</organism>
<name>A0A370NPE3_9BURK</name>
<feature type="transmembrane region" description="Helical" evidence="6">
    <location>
        <begin position="173"/>
        <end position="195"/>
    </location>
</feature>
<feature type="transmembrane region" description="Helical" evidence="6">
    <location>
        <begin position="55"/>
        <end position="79"/>
    </location>
</feature>
<keyword evidence="4 6" id="KW-1133">Transmembrane helix</keyword>
<keyword evidence="2" id="KW-0813">Transport</keyword>
<evidence type="ECO:0000256" key="5">
    <source>
        <dbReference type="ARBA" id="ARBA00023136"/>
    </source>
</evidence>
<comment type="subcellular location">
    <subcellularLocation>
        <location evidence="1">Membrane</location>
        <topology evidence="1">Multi-pass membrane protein</topology>
    </subcellularLocation>
</comment>
<dbReference type="AlphaFoldDB" id="A0A370NPE3"/>
<evidence type="ECO:0000313" key="8">
    <source>
        <dbReference type="EMBL" id="RDK07500.1"/>
    </source>
</evidence>
<evidence type="ECO:0000256" key="1">
    <source>
        <dbReference type="ARBA" id="ARBA00004141"/>
    </source>
</evidence>
<feature type="transmembrane region" description="Helical" evidence="6">
    <location>
        <begin position="99"/>
        <end position="130"/>
    </location>
</feature>
<comment type="caution">
    <text evidence="8">The sequence shown here is derived from an EMBL/GenBank/DDBJ whole genome shotgun (WGS) entry which is preliminary data.</text>
</comment>
<dbReference type="Pfam" id="PF03600">
    <property type="entry name" value="CitMHS"/>
    <property type="match status" value="1"/>
</dbReference>
<sequence length="485" mass="50928">MLVFLGFGMIATFMYLIMTKRITPVAALIIVPILFGLVAGGGLDLGKAIVASIKTAAPTACLLFFAIIYFGMMIDVGMFDPLIRLILRFVQHDPVRLTIGTALLTTIVSLDGDGSTTFIIVTSAFLPIYLRLGMSPWVLTFIAATANGILNTVPWGGSTARAAAALKLNPVDIFVPMIPAIVASIGALLALAYVLGRQERARIGHVEWKPATRVGPGILQPEPSLAGIGAATVGVAMEEAGSVAAMQVEHHASQPTVTGGTPDDFSVPISEGGLILHRPYAKPHLTWLNALLTLALMTLLVVDIIPSPVVFLLGVAIALVINFPRVAEQSEQIKSHASSIVGVVGMVFAATVLTGVLSGSGMVEAMAKWLVNVIPQAWGPHMALVTGLISIPMTFFTSNDAFYFGVLPILAQTASHFGISPEEMARAAIVGQPLHQSSPLVASFLLLVGLAKVEIGEHARKTIWRAVLVGLVMLAVGGLTGAFAV</sequence>
<dbReference type="RefSeq" id="WP_115214163.1">
    <property type="nucleotide sequence ID" value="NZ_QKWJ01000040.1"/>
</dbReference>
<feature type="transmembrane region" description="Helical" evidence="6">
    <location>
        <begin position="285"/>
        <end position="302"/>
    </location>
</feature>
<dbReference type="EMBL" id="QKWJ01000040">
    <property type="protein sequence ID" value="RDK07500.1"/>
    <property type="molecule type" value="Genomic_DNA"/>
</dbReference>
<feature type="transmembrane region" description="Helical" evidence="6">
    <location>
        <begin position="378"/>
        <end position="396"/>
    </location>
</feature>
<evidence type="ECO:0000256" key="4">
    <source>
        <dbReference type="ARBA" id="ARBA00022989"/>
    </source>
</evidence>
<dbReference type="GO" id="GO:0016020">
    <property type="term" value="C:membrane"/>
    <property type="evidence" value="ECO:0007669"/>
    <property type="project" value="UniProtKB-SubCell"/>
</dbReference>
<keyword evidence="3 6" id="KW-0812">Transmembrane</keyword>
<protein>
    <submittedName>
        <fullName evidence="8">Citrate:proton symporter</fullName>
    </submittedName>
</protein>